<dbReference type="Proteomes" id="UP001597459">
    <property type="component" value="Unassembled WGS sequence"/>
</dbReference>
<protein>
    <recommendedName>
        <fullName evidence="3">Roadblock/LAMTOR2 domain-containing protein</fullName>
    </recommendedName>
</protein>
<keyword evidence="2" id="KW-1185">Reference proteome</keyword>
<proteinExistence type="predicted"/>
<evidence type="ECO:0000313" key="1">
    <source>
        <dbReference type="EMBL" id="MFD2590951.1"/>
    </source>
</evidence>
<reference evidence="2" key="1">
    <citation type="journal article" date="2019" name="Int. J. Syst. Evol. Microbiol.">
        <title>The Global Catalogue of Microorganisms (GCM) 10K type strain sequencing project: providing services to taxonomists for standard genome sequencing and annotation.</title>
        <authorList>
            <consortium name="The Broad Institute Genomics Platform"/>
            <consortium name="The Broad Institute Genome Sequencing Center for Infectious Disease"/>
            <person name="Wu L."/>
            <person name="Ma J."/>
        </authorList>
    </citation>
    <scope>NUCLEOTIDE SEQUENCE [LARGE SCALE GENOMIC DNA]</scope>
    <source>
        <strain evidence="2">KCTC 42423</strain>
    </source>
</reference>
<accession>A0ABW5N701</accession>
<dbReference type="Gene3D" id="3.30.450.30">
    <property type="entry name" value="Dynein light chain 2a, cytoplasmic"/>
    <property type="match status" value="1"/>
</dbReference>
<dbReference type="RefSeq" id="WP_176027385.1">
    <property type="nucleotide sequence ID" value="NZ_JBHSJV010000001.1"/>
</dbReference>
<evidence type="ECO:0000313" key="2">
    <source>
        <dbReference type="Proteomes" id="UP001597459"/>
    </source>
</evidence>
<evidence type="ECO:0008006" key="3">
    <source>
        <dbReference type="Google" id="ProtNLM"/>
    </source>
</evidence>
<sequence length="104" mass="11643">MPDLKEIQDLTNAEIVLMANEKGDIIDSINVEYDSNIALMTETAFTMCDELSQDLINGHLDQLVAKTSEGYFIANKIDSEFIILIASRDLSKLGLLLKYMSNIK</sequence>
<organism evidence="1 2">
    <name type="scientific">Aquimarina hainanensis</name>
    <dbReference type="NCBI Taxonomy" id="1578017"/>
    <lineage>
        <taxon>Bacteria</taxon>
        <taxon>Pseudomonadati</taxon>
        <taxon>Bacteroidota</taxon>
        <taxon>Flavobacteriia</taxon>
        <taxon>Flavobacteriales</taxon>
        <taxon>Flavobacteriaceae</taxon>
        <taxon>Aquimarina</taxon>
    </lineage>
</organism>
<dbReference type="EMBL" id="JBHULX010000013">
    <property type="protein sequence ID" value="MFD2590951.1"/>
    <property type="molecule type" value="Genomic_DNA"/>
</dbReference>
<gene>
    <name evidence="1" type="ORF">ACFSTE_08925</name>
</gene>
<comment type="caution">
    <text evidence="1">The sequence shown here is derived from an EMBL/GenBank/DDBJ whole genome shotgun (WGS) entry which is preliminary data.</text>
</comment>
<name>A0ABW5N701_9FLAO</name>